<dbReference type="GO" id="GO:0044547">
    <property type="term" value="F:DNA topoisomerase binding"/>
    <property type="evidence" value="ECO:0007669"/>
    <property type="project" value="TreeGrafter"/>
</dbReference>
<dbReference type="Pfam" id="PF01359">
    <property type="entry name" value="Transposase_1"/>
    <property type="match status" value="1"/>
</dbReference>
<dbReference type="GO" id="GO:0042800">
    <property type="term" value="F:histone H3K4 methyltransferase activity"/>
    <property type="evidence" value="ECO:0007669"/>
    <property type="project" value="TreeGrafter"/>
</dbReference>
<protein>
    <submittedName>
        <fullName evidence="1">Uncharacterized protein</fullName>
    </submittedName>
</protein>
<accession>A0A2L2YFV4</accession>
<proteinExistence type="evidence at transcript level"/>
<dbReference type="GO" id="GO:0046975">
    <property type="term" value="F:histone H3K36 methyltransferase activity"/>
    <property type="evidence" value="ECO:0007669"/>
    <property type="project" value="TreeGrafter"/>
</dbReference>
<dbReference type="GO" id="GO:0003690">
    <property type="term" value="F:double-stranded DNA binding"/>
    <property type="evidence" value="ECO:0007669"/>
    <property type="project" value="TreeGrafter"/>
</dbReference>
<name>A0A2L2YFV4_PARTP</name>
<dbReference type="GO" id="GO:0005634">
    <property type="term" value="C:nucleus"/>
    <property type="evidence" value="ECO:0007669"/>
    <property type="project" value="TreeGrafter"/>
</dbReference>
<dbReference type="GO" id="GO:0000014">
    <property type="term" value="F:single-stranded DNA endodeoxyribonuclease activity"/>
    <property type="evidence" value="ECO:0007669"/>
    <property type="project" value="TreeGrafter"/>
</dbReference>
<organism evidence="1">
    <name type="scientific">Parasteatoda tepidariorum</name>
    <name type="common">Common house spider</name>
    <name type="synonym">Achaearanea tepidariorum</name>
    <dbReference type="NCBI Taxonomy" id="114398"/>
    <lineage>
        <taxon>Eukaryota</taxon>
        <taxon>Metazoa</taxon>
        <taxon>Ecdysozoa</taxon>
        <taxon>Arthropoda</taxon>
        <taxon>Chelicerata</taxon>
        <taxon>Arachnida</taxon>
        <taxon>Araneae</taxon>
        <taxon>Araneomorphae</taxon>
        <taxon>Entelegynae</taxon>
        <taxon>Araneoidea</taxon>
        <taxon>Theridiidae</taxon>
        <taxon>Parasteatoda</taxon>
    </lineage>
</organism>
<dbReference type="GO" id="GO:0044774">
    <property type="term" value="P:mitotic DNA integrity checkpoint signaling"/>
    <property type="evidence" value="ECO:0007669"/>
    <property type="project" value="TreeGrafter"/>
</dbReference>
<dbReference type="GO" id="GO:0000793">
    <property type="term" value="C:condensed chromosome"/>
    <property type="evidence" value="ECO:0007669"/>
    <property type="project" value="TreeGrafter"/>
</dbReference>
<evidence type="ECO:0000313" key="1">
    <source>
        <dbReference type="EMBL" id="LAA07012.1"/>
    </source>
</evidence>
<dbReference type="GO" id="GO:0035861">
    <property type="term" value="C:site of double-strand break"/>
    <property type="evidence" value="ECO:0007669"/>
    <property type="project" value="TreeGrafter"/>
</dbReference>
<dbReference type="InterPro" id="IPR036397">
    <property type="entry name" value="RNaseH_sf"/>
</dbReference>
<dbReference type="Gene3D" id="3.30.420.10">
    <property type="entry name" value="Ribonuclease H-like superfamily/Ribonuclease H"/>
    <property type="match status" value="1"/>
</dbReference>
<dbReference type="GO" id="GO:0015074">
    <property type="term" value="P:DNA integration"/>
    <property type="evidence" value="ECO:0007669"/>
    <property type="project" value="TreeGrafter"/>
</dbReference>
<dbReference type="InterPro" id="IPR001888">
    <property type="entry name" value="Transposase_1"/>
</dbReference>
<dbReference type="PANTHER" id="PTHR46060">
    <property type="entry name" value="MARINER MOS1 TRANSPOSASE-LIKE PROTEIN"/>
    <property type="match status" value="1"/>
</dbReference>
<dbReference type="GO" id="GO:0006303">
    <property type="term" value="P:double-strand break repair via nonhomologous end joining"/>
    <property type="evidence" value="ECO:0007669"/>
    <property type="project" value="TreeGrafter"/>
</dbReference>
<dbReference type="AlphaFoldDB" id="A0A2L2YFV4"/>
<dbReference type="InterPro" id="IPR052709">
    <property type="entry name" value="Transposase-MT_Hybrid"/>
</dbReference>
<sequence length="81" mass="9549">MDADESSKALLHPKKVIITVWWFMAGIIHYKVLNAGETITAEQYHAEIEVMHISYYTNRSRQWSTKKDPFCFMIMSNHMLN</sequence>
<reference evidence="1" key="1">
    <citation type="journal article" date="2016" name="Mol. Ecol. Resour.">
        <title>Evaluation of the impact of RNA preservation methods of spiders for de novo transcriptome assembly.</title>
        <authorList>
            <person name="Kono N."/>
            <person name="Nakamura H."/>
            <person name="Ito Y."/>
            <person name="Tomita M."/>
            <person name="Arakawa K."/>
        </authorList>
    </citation>
    <scope>NUCLEOTIDE SEQUENCE</scope>
    <source>
        <tissue evidence="1">Whole body</tissue>
    </source>
</reference>
<dbReference type="GO" id="GO:0000729">
    <property type="term" value="P:DNA double-strand break processing"/>
    <property type="evidence" value="ECO:0007669"/>
    <property type="project" value="TreeGrafter"/>
</dbReference>
<dbReference type="GO" id="GO:0031297">
    <property type="term" value="P:replication fork processing"/>
    <property type="evidence" value="ECO:0007669"/>
    <property type="project" value="TreeGrafter"/>
</dbReference>
<dbReference type="GO" id="GO:0003697">
    <property type="term" value="F:single-stranded DNA binding"/>
    <property type="evidence" value="ECO:0007669"/>
    <property type="project" value="TreeGrafter"/>
</dbReference>
<dbReference type="EMBL" id="IAAA01026365">
    <property type="protein sequence ID" value="LAA07012.1"/>
    <property type="molecule type" value="mRNA"/>
</dbReference>
<dbReference type="PANTHER" id="PTHR46060:SF2">
    <property type="entry name" value="HISTONE-LYSINE N-METHYLTRANSFERASE SETMAR"/>
    <property type="match status" value="1"/>
</dbReference>